<gene>
    <name evidence="2" type="ORF">PCL_12733</name>
</gene>
<protein>
    <submittedName>
        <fullName evidence="2">Uncharacterized protein</fullName>
    </submittedName>
</protein>
<dbReference type="Proteomes" id="UP000245956">
    <property type="component" value="Unassembled WGS sequence"/>
</dbReference>
<dbReference type="EMBL" id="LCWV01000009">
    <property type="protein sequence ID" value="PWI70334.1"/>
    <property type="molecule type" value="Genomic_DNA"/>
</dbReference>
<name>A0A2U3E786_PURLI</name>
<proteinExistence type="predicted"/>
<sequence length="395" mass="41264">MYVRTWTAPEHSMYSLPCLGCIDGSSREPKDALVNPIGAASELAKAWLTCRAAIGLELVVDHAPSQFLMLLVAQSRGGLADATAMCLTAIGSSEALVTCASECSLADANLNGAKRSTTPRHGIVLASQDGEASHGVSSPLVGTFRRQKRTRGPALLVQGAPLPTHGLRFFGQHPRPGLACLARHGSPAACKEHELGSGSSHTRSTRAQACSPPGKYGYARGSARRPTIQISIVAHPGFDHAYSALEERAQPDGVARRVRRRGGVCARALGLGPGWTGLGWWVLARVRVCPWMETGLTGPGYGAGACWPSPSMSVQRICHPSSICPCALAIGEALLLIPSSRSTSDLMPPGDTGLAASHQRPPARRGGLPASTGRAVAAAEPRGDSCAFLVPSVRD</sequence>
<feature type="region of interest" description="Disordered" evidence="1">
    <location>
        <begin position="192"/>
        <end position="220"/>
    </location>
</feature>
<evidence type="ECO:0000313" key="2">
    <source>
        <dbReference type="EMBL" id="PWI70334.1"/>
    </source>
</evidence>
<evidence type="ECO:0000313" key="3">
    <source>
        <dbReference type="Proteomes" id="UP000245956"/>
    </source>
</evidence>
<dbReference type="AlphaFoldDB" id="A0A2U3E786"/>
<evidence type="ECO:0000256" key="1">
    <source>
        <dbReference type="SAM" id="MobiDB-lite"/>
    </source>
</evidence>
<organism evidence="2 3">
    <name type="scientific">Purpureocillium lilacinum</name>
    <name type="common">Paecilomyces lilacinus</name>
    <dbReference type="NCBI Taxonomy" id="33203"/>
    <lineage>
        <taxon>Eukaryota</taxon>
        <taxon>Fungi</taxon>
        <taxon>Dikarya</taxon>
        <taxon>Ascomycota</taxon>
        <taxon>Pezizomycotina</taxon>
        <taxon>Sordariomycetes</taxon>
        <taxon>Hypocreomycetidae</taxon>
        <taxon>Hypocreales</taxon>
        <taxon>Ophiocordycipitaceae</taxon>
        <taxon>Purpureocillium</taxon>
    </lineage>
</organism>
<comment type="caution">
    <text evidence="2">The sequence shown here is derived from an EMBL/GenBank/DDBJ whole genome shotgun (WGS) entry which is preliminary data.</text>
</comment>
<feature type="region of interest" description="Disordered" evidence="1">
    <location>
        <begin position="344"/>
        <end position="374"/>
    </location>
</feature>
<reference evidence="2 3" key="1">
    <citation type="journal article" date="2016" name="Front. Microbiol.">
        <title>Genome and transcriptome sequences reveal the specific parasitism of the nematophagous Purpureocillium lilacinum 36-1.</title>
        <authorList>
            <person name="Xie J."/>
            <person name="Li S."/>
            <person name="Mo C."/>
            <person name="Xiao X."/>
            <person name="Peng D."/>
            <person name="Wang G."/>
            <person name="Xiao Y."/>
        </authorList>
    </citation>
    <scope>NUCLEOTIDE SEQUENCE [LARGE SCALE GENOMIC DNA]</scope>
    <source>
        <strain evidence="2 3">36-1</strain>
    </source>
</reference>
<feature type="compositionally biased region" description="Polar residues" evidence="1">
    <location>
        <begin position="197"/>
        <end position="208"/>
    </location>
</feature>
<accession>A0A2U3E786</accession>